<gene>
    <name evidence="9" type="ordered locus">Psed_4099</name>
</gene>
<dbReference type="HOGENOM" id="CLU_018204_0_2_11"/>
<feature type="domain" description="Acyl-CoA dehydrogenase/oxidase N-terminal" evidence="8">
    <location>
        <begin position="6"/>
        <end position="117"/>
    </location>
</feature>
<dbReference type="eggNOG" id="COG1960">
    <property type="taxonomic scope" value="Bacteria"/>
</dbReference>
<evidence type="ECO:0000256" key="4">
    <source>
        <dbReference type="ARBA" id="ARBA00022827"/>
    </source>
</evidence>
<dbReference type="KEGG" id="pdx:Psed_4099"/>
<dbReference type="InterPro" id="IPR006091">
    <property type="entry name" value="Acyl-CoA_Oxase/DH_mid-dom"/>
</dbReference>
<dbReference type="InterPro" id="IPR009100">
    <property type="entry name" value="AcylCoA_DH/oxidase_NM_dom_sf"/>
</dbReference>
<evidence type="ECO:0000259" key="7">
    <source>
        <dbReference type="Pfam" id="PF02770"/>
    </source>
</evidence>
<dbReference type="Pfam" id="PF02770">
    <property type="entry name" value="Acyl-CoA_dh_M"/>
    <property type="match status" value="1"/>
</dbReference>
<dbReference type="OrthoDB" id="9769473at2"/>
<keyword evidence="5 9" id="KW-0560">Oxidoreductase</keyword>
<dbReference type="InterPro" id="IPR036250">
    <property type="entry name" value="AcylCo_DH-like_C"/>
</dbReference>
<dbReference type="PANTHER" id="PTHR43884">
    <property type="entry name" value="ACYL-COA DEHYDROGENASE"/>
    <property type="match status" value="1"/>
</dbReference>
<evidence type="ECO:0000256" key="1">
    <source>
        <dbReference type="ARBA" id="ARBA00001974"/>
    </source>
</evidence>
<dbReference type="InterPro" id="IPR046373">
    <property type="entry name" value="Acyl-CoA_Oxase/DH_mid-dom_sf"/>
</dbReference>
<comment type="cofactor">
    <cofactor evidence="1 5">
        <name>FAD</name>
        <dbReference type="ChEBI" id="CHEBI:57692"/>
    </cofactor>
</comment>
<keyword evidence="3 5" id="KW-0285">Flavoprotein</keyword>
<dbReference type="Pfam" id="PF02771">
    <property type="entry name" value="Acyl-CoA_dh_N"/>
    <property type="match status" value="1"/>
</dbReference>
<dbReference type="SUPFAM" id="SSF56645">
    <property type="entry name" value="Acyl-CoA dehydrogenase NM domain-like"/>
    <property type="match status" value="1"/>
</dbReference>
<evidence type="ECO:0000256" key="3">
    <source>
        <dbReference type="ARBA" id="ARBA00022630"/>
    </source>
</evidence>
<accession>F4CT44</accession>
<feature type="domain" description="Acyl-CoA oxidase/dehydrogenase middle" evidence="7">
    <location>
        <begin position="121"/>
        <end position="216"/>
    </location>
</feature>
<organism evidence="9 10">
    <name type="scientific">Pseudonocardia dioxanivorans (strain ATCC 55486 / DSM 44775 / JCM 13855 / CB1190)</name>
    <dbReference type="NCBI Taxonomy" id="675635"/>
    <lineage>
        <taxon>Bacteria</taxon>
        <taxon>Bacillati</taxon>
        <taxon>Actinomycetota</taxon>
        <taxon>Actinomycetes</taxon>
        <taxon>Pseudonocardiales</taxon>
        <taxon>Pseudonocardiaceae</taxon>
        <taxon>Pseudonocardia</taxon>
    </lineage>
</organism>
<dbReference type="Proteomes" id="UP000007809">
    <property type="component" value="Chromosome"/>
</dbReference>
<dbReference type="InterPro" id="IPR009075">
    <property type="entry name" value="AcylCo_DH/oxidase_C"/>
</dbReference>
<sequence length="383" mass="40566">MDFGLSAEQEAFRQEVRAFATARLAPHYRADDLAGSLRPSLAGELGAMGLTGLRAPERFGGQDADAVTTGLVAEEVSRADFNACYLVLNSALVTDILLAGATEEQLAGWLPPIASGEHVPALCLTEPGHGSDAAHLQLRAEPDGDGWRLFGEKTSISLGMYAHVGAVFARTGGEGARGVSAFMVDLSDPDPDLARSPLDDHGSRAIGRASLYFDGVRVGRDQLVGGEGEGFVSVMRGFDYSRAVIGLMCLGIASAALDDAFAYAREREAFGQPIGRFQGLAFPLVECATQLRAARHLCYEALALKDAGEDPAVPANMAKWWAPKLAADIVHQSLLTFGHAAWSTDNPQGQRLRDVIGLEIGDGTAQIAKLVVARHLLGRAYAP</sequence>
<dbReference type="RefSeq" id="WP_013676178.1">
    <property type="nucleotide sequence ID" value="NC_015312.1"/>
</dbReference>
<feature type="domain" description="Acyl-CoA dehydrogenase/oxidase C-terminal" evidence="6">
    <location>
        <begin position="228"/>
        <end position="377"/>
    </location>
</feature>
<dbReference type="Gene3D" id="2.40.110.10">
    <property type="entry name" value="Butyryl-CoA Dehydrogenase, subunit A, domain 2"/>
    <property type="match status" value="1"/>
</dbReference>
<name>F4CT44_PSEUX</name>
<proteinExistence type="inferred from homology"/>
<dbReference type="InterPro" id="IPR013786">
    <property type="entry name" value="AcylCoA_DH/ox_N"/>
</dbReference>
<keyword evidence="10" id="KW-1185">Reference proteome</keyword>
<evidence type="ECO:0000313" key="9">
    <source>
        <dbReference type="EMBL" id="AEA26262.1"/>
    </source>
</evidence>
<evidence type="ECO:0000259" key="8">
    <source>
        <dbReference type="Pfam" id="PF02771"/>
    </source>
</evidence>
<dbReference type="Gene3D" id="1.20.140.10">
    <property type="entry name" value="Butyryl-CoA Dehydrogenase, subunit A, domain 3"/>
    <property type="match status" value="1"/>
</dbReference>
<reference evidence="9 10" key="1">
    <citation type="journal article" date="2011" name="J. Bacteriol.">
        <title>Genome sequence of the 1,4-dioxane-degrading Pseudonocardia dioxanivorans strain CB1190.</title>
        <authorList>
            <person name="Sales C.M."/>
            <person name="Mahendra S."/>
            <person name="Grostern A."/>
            <person name="Parales R.E."/>
            <person name="Goodwin L.A."/>
            <person name="Woyke T."/>
            <person name="Nolan M."/>
            <person name="Lapidus A."/>
            <person name="Chertkov O."/>
            <person name="Ovchinnikova G."/>
            <person name="Sczyrba A."/>
            <person name="Alvarez-Cohen L."/>
        </authorList>
    </citation>
    <scope>NUCLEOTIDE SEQUENCE [LARGE SCALE GENOMIC DNA]</scope>
    <source>
        <strain evidence="10">ATCC 55486 / DSM 44775 / JCM 13855 / CB1190</strain>
    </source>
</reference>
<evidence type="ECO:0000313" key="10">
    <source>
        <dbReference type="Proteomes" id="UP000007809"/>
    </source>
</evidence>
<comment type="similarity">
    <text evidence="2 5">Belongs to the acyl-CoA dehydrogenase family.</text>
</comment>
<dbReference type="GO" id="GO:0050660">
    <property type="term" value="F:flavin adenine dinucleotide binding"/>
    <property type="evidence" value="ECO:0007669"/>
    <property type="project" value="InterPro"/>
</dbReference>
<protein>
    <submittedName>
        <fullName evidence="9">Butyryl-CoA dehydrogenase</fullName>
        <ecNumber evidence="9">1.3.8.1</ecNumber>
    </submittedName>
</protein>
<dbReference type="STRING" id="675635.Psed_4099"/>
<dbReference type="GO" id="GO:0016937">
    <property type="term" value="F:short-chain fatty acyl-CoA dehydrogenase activity"/>
    <property type="evidence" value="ECO:0007669"/>
    <property type="project" value="UniProtKB-EC"/>
</dbReference>
<dbReference type="Gene3D" id="1.10.540.10">
    <property type="entry name" value="Acyl-CoA dehydrogenase/oxidase, N-terminal domain"/>
    <property type="match status" value="1"/>
</dbReference>
<dbReference type="Pfam" id="PF00441">
    <property type="entry name" value="Acyl-CoA_dh_1"/>
    <property type="match status" value="1"/>
</dbReference>
<evidence type="ECO:0000259" key="6">
    <source>
        <dbReference type="Pfam" id="PF00441"/>
    </source>
</evidence>
<dbReference type="AlphaFoldDB" id="F4CT44"/>
<dbReference type="EMBL" id="CP002593">
    <property type="protein sequence ID" value="AEA26262.1"/>
    <property type="molecule type" value="Genomic_DNA"/>
</dbReference>
<keyword evidence="4 5" id="KW-0274">FAD</keyword>
<dbReference type="EC" id="1.3.8.1" evidence="9"/>
<dbReference type="SUPFAM" id="SSF47203">
    <property type="entry name" value="Acyl-CoA dehydrogenase C-terminal domain-like"/>
    <property type="match status" value="1"/>
</dbReference>
<evidence type="ECO:0000256" key="2">
    <source>
        <dbReference type="ARBA" id="ARBA00009347"/>
    </source>
</evidence>
<dbReference type="InterPro" id="IPR037069">
    <property type="entry name" value="AcylCoA_DH/ox_N_sf"/>
</dbReference>
<dbReference type="PANTHER" id="PTHR43884:SF12">
    <property type="entry name" value="ISOVALERYL-COA DEHYDROGENASE, MITOCHONDRIAL-RELATED"/>
    <property type="match status" value="1"/>
</dbReference>
<evidence type="ECO:0000256" key="5">
    <source>
        <dbReference type="RuleBase" id="RU362125"/>
    </source>
</evidence>